<proteinExistence type="predicted"/>
<dbReference type="EMBL" id="JAEVHI010000001">
    <property type="protein sequence ID" value="KAG5304322.1"/>
    <property type="molecule type" value="Genomic_DNA"/>
</dbReference>
<evidence type="ECO:0000313" key="1">
    <source>
        <dbReference type="EMBL" id="KAG5304322.1"/>
    </source>
</evidence>
<sequence length="104" mass="12026">MCAVTSRIPSRSHSVIIPSWSRLESIKPAWITTPNKFPLTALRKMKPTCMSNIMIMEMFNSVMTVSEDTLFLKRQILRSEVKEMVPYSKTIIDYPGVVSWTKWT</sequence>
<dbReference type="VEuPathDB" id="FungiDB:I7I52_02606"/>
<evidence type="ECO:0000313" key="2">
    <source>
        <dbReference type="Proteomes" id="UP000670092"/>
    </source>
</evidence>
<reference evidence="1 2" key="1">
    <citation type="submission" date="2021-01" db="EMBL/GenBank/DDBJ databases">
        <title>Chromosome-level genome assembly of a human fungal pathogen reveals clustering of transcriptionally co-regulated genes.</title>
        <authorList>
            <person name="Voorhies M."/>
            <person name="Cohen S."/>
            <person name="Shea T.P."/>
            <person name="Petrus S."/>
            <person name="Munoz J.F."/>
            <person name="Poplawski S."/>
            <person name="Goldman W.E."/>
            <person name="Michael T."/>
            <person name="Cuomo C.A."/>
            <person name="Sil A."/>
            <person name="Beyhan S."/>
        </authorList>
    </citation>
    <scope>NUCLEOTIDE SEQUENCE [LARGE SCALE GENOMIC DNA]</scope>
    <source>
        <strain evidence="1 2">G184AR</strain>
    </source>
</reference>
<organism evidence="1 2">
    <name type="scientific">Ajellomyces capsulatus</name>
    <name type="common">Darling's disease fungus</name>
    <name type="synonym">Histoplasma capsulatum</name>
    <dbReference type="NCBI Taxonomy" id="5037"/>
    <lineage>
        <taxon>Eukaryota</taxon>
        <taxon>Fungi</taxon>
        <taxon>Dikarya</taxon>
        <taxon>Ascomycota</taxon>
        <taxon>Pezizomycotina</taxon>
        <taxon>Eurotiomycetes</taxon>
        <taxon>Eurotiomycetidae</taxon>
        <taxon>Onygenales</taxon>
        <taxon>Ajellomycetaceae</taxon>
        <taxon>Histoplasma</taxon>
    </lineage>
</organism>
<accession>A0A8H8D851</accession>
<dbReference type="AlphaFoldDB" id="A0A8H8D851"/>
<comment type="caution">
    <text evidence="1">The sequence shown here is derived from an EMBL/GenBank/DDBJ whole genome shotgun (WGS) entry which is preliminary data.</text>
</comment>
<protein>
    <submittedName>
        <fullName evidence="1">Uncharacterized protein</fullName>
    </submittedName>
</protein>
<gene>
    <name evidence="1" type="ORF">I7I52_02606</name>
</gene>
<dbReference type="OrthoDB" id="10567885at2759"/>
<name>A0A8H8D851_AJECA</name>
<dbReference type="Proteomes" id="UP000670092">
    <property type="component" value="Unassembled WGS sequence"/>
</dbReference>